<dbReference type="GeneID" id="65557575"/>
<dbReference type="GO" id="GO:0015645">
    <property type="term" value="F:fatty acid ligase activity"/>
    <property type="evidence" value="ECO:0007669"/>
    <property type="project" value="TreeGrafter"/>
</dbReference>
<dbReference type="InterPro" id="IPR051087">
    <property type="entry name" value="Mitochondrial_ACSM"/>
</dbReference>
<name>A0A8F5GZT4_9CREN</name>
<dbReference type="PANTHER" id="PTHR43605:SF10">
    <property type="entry name" value="ACYL-COA SYNTHETASE MEDIUM CHAIN FAMILY MEMBER 3"/>
    <property type="match status" value="1"/>
</dbReference>
<proteinExistence type="inferred from homology"/>
<dbReference type="AlphaFoldDB" id="A0A8F5GZT4"/>
<feature type="domain" description="AMP-binding enzyme C-terminal" evidence="6">
    <location>
        <begin position="451"/>
        <end position="529"/>
    </location>
</feature>
<dbReference type="GO" id="GO:0006633">
    <property type="term" value="P:fatty acid biosynthetic process"/>
    <property type="evidence" value="ECO:0007669"/>
    <property type="project" value="TreeGrafter"/>
</dbReference>
<evidence type="ECO:0000313" key="7">
    <source>
        <dbReference type="EMBL" id="QXJ35698.1"/>
    </source>
</evidence>
<dbReference type="GO" id="GO:0003987">
    <property type="term" value="F:acetate-CoA ligase activity"/>
    <property type="evidence" value="ECO:0007669"/>
    <property type="project" value="UniProtKB-EC"/>
</dbReference>
<dbReference type="InterPro" id="IPR020845">
    <property type="entry name" value="AMP-binding_CS"/>
</dbReference>
<sequence length="542" mass="61360">MNLEIDLREIKFFTYEELVRSFAWEIPRKFNIGEAILDRKIREGLGNNVALYYEDEEGNKGVYTFYEIKRLSDAFIKLLKERFRIGKGDVVGVYLQPRLETIIAIISIYRLGGITLSISPLMGIEAVEYRLRHSGAKVLVTDSKNVIGKIKDLVNIVLVGEDSKDVVEFDDIRKESANFNAIEINSEDPAQLFYTSGSTGAPKGVLHAHRFLLGHIPAYQLYFEMAPKDNDVFYTPADWGWIGALGDVILPSLYFGKPILAYRREGKFSPRDHLAIMQKYKVTCAFIPPTALRMIRREVEKPSKEYDLKLRAVSSAGEAVGEELISWAIKELSPNVNEFYGCTEANLVAVNNSVWRMIGSVGKPTPGHEVVVIDDNGNPVINQIGDIAVRKGDPVLFLGYFKNPEATARKFRGDWFLIGDLGVMDEKGYLWFKGRADDVIKVSGYRLGPEEIERVILQHPAVQDVAVIGKQDPLRGNIIKAFVVLKEGYLASDNIVKEIQQLVKDKLATYAYPREIEFVKELPRTETGKLKRFELRKRESEK</sequence>
<dbReference type="PANTHER" id="PTHR43605">
    <property type="entry name" value="ACYL-COENZYME A SYNTHETASE"/>
    <property type="match status" value="1"/>
</dbReference>
<dbReference type="FunFam" id="3.30.300.30:FF:000005">
    <property type="entry name" value="Acyl-coenzyme A synthetase ACSM5, mitochondrial"/>
    <property type="match status" value="1"/>
</dbReference>
<dbReference type="Pfam" id="PF13193">
    <property type="entry name" value="AMP-binding_C"/>
    <property type="match status" value="1"/>
</dbReference>
<dbReference type="GO" id="GO:0005524">
    <property type="term" value="F:ATP binding"/>
    <property type="evidence" value="ECO:0007669"/>
    <property type="project" value="UniProtKB-KW"/>
</dbReference>
<keyword evidence="8" id="KW-1185">Reference proteome</keyword>
<evidence type="ECO:0000313" key="8">
    <source>
        <dbReference type="Proteomes" id="UP000694036"/>
    </source>
</evidence>
<gene>
    <name evidence="7" type="ORF">J5U22_02245</name>
</gene>
<dbReference type="Pfam" id="PF00501">
    <property type="entry name" value="AMP-binding"/>
    <property type="match status" value="1"/>
</dbReference>
<keyword evidence="3" id="KW-0547">Nucleotide-binding</keyword>
<evidence type="ECO:0000256" key="2">
    <source>
        <dbReference type="ARBA" id="ARBA00022598"/>
    </source>
</evidence>
<dbReference type="GO" id="GO:0006637">
    <property type="term" value="P:acyl-CoA metabolic process"/>
    <property type="evidence" value="ECO:0007669"/>
    <property type="project" value="TreeGrafter"/>
</dbReference>
<comment type="similarity">
    <text evidence="1">Belongs to the ATP-dependent AMP-binding enzyme family.</text>
</comment>
<evidence type="ECO:0000256" key="4">
    <source>
        <dbReference type="ARBA" id="ARBA00022840"/>
    </source>
</evidence>
<keyword evidence="4" id="KW-0067">ATP-binding</keyword>
<dbReference type="InterPro" id="IPR000873">
    <property type="entry name" value="AMP-dep_synth/lig_dom"/>
</dbReference>
<dbReference type="EMBL" id="CP077713">
    <property type="protein sequence ID" value="QXJ35698.1"/>
    <property type="molecule type" value="Genomic_DNA"/>
</dbReference>
<dbReference type="EC" id="6.2.1.1" evidence="7"/>
<keyword evidence="2 7" id="KW-0436">Ligase</keyword>
<dbReference type="RefSeq" id="WP_218258195.1">
    <property type="nucleotide sequence ID" value="NZ_CP077713.1"/>
</dbReference>
<organism evidence="7 8">
    <name type="scientific">Saccharolobus shibatae</name>
    <dbReference type="NCBI Taxonomy" id="2286"/>
    <lineage>
        <taxon>Archaea</taxon>
        <taxon>Thermoproteota</taxon>
        <taxon>Thermoprotei</taxon>
        <taxon>Sulfolobales</taxon>
        <taxon>Sulfolobaceae</taxon>
        <taxon>Saccharolobus</taxon>
    </lineage>
</organism>
<reference evidence="7 8" key="1">
    <citation type="journal article" date="2021" name="Environ. Microbiol.">
        <title>New insights into the diversity and evolution of the archaeal mobilome from three complete genomes of Saccharolobus shibatae.</title>
        <authorList>
            <person name="Medvedeva S."/>
            <person name="Brandt D."/>
            <person name="Cvirkaite-Krupovic V."/>
            <person name="Liu Y."/>
            <person name="Severinov K."/>
            <person name="Ishino S."/>
            <person name="Ishino Y."/>
            <person name="Prangishvili D."/>
            <person name="Kalinowski J."/>
            <person name="Krupovic M."/>
        </authorList>
    </citation>
    <scope>NUCLEOTIDE SEQUENCE [LARGE SCALE GENOMIC DNA]</scope>
    <source>
        <strain evidence="7 8">S38A</strain>
    </source>
</reference>
<dbReference type="PROSITE" id="PS00455">
    <property type="entry name" value="AMP_BINDING"/>
    <property type="match status" value="1"/>
</dbReference>
<dbReference type="InterPro" id="IPR025110">
    <property type="entry name" value="AMP-bd_C"/>
</dbReference>
<evidence type="ECO:0000259" key="5">
    <source>
        <dbReference type="Pfam" id="PF00501"/>
    </source>
</evidence>
<feature type="domain" description="AMP-dependent synthetase/ligase" evidence="5">
    <location>
        <begin position="47"/>
        <end position="401"/>
    </location>
</feature>
<evidence type="ECO:0000256" key="3">
    <source>
        <dbReference type="ARBA" id="ARBA00022741"/>
    </source>
</evidence>
<dbReference type="GO" id="GO:0004321">
    <property type="term" value="F:fatty-acyl-CoA synthase activity"/>
    <property type="evidence" value="ECO:0007669"/>
    <property type="project" value="TreeGrafter"/>
</dbReference>
<dbReference type="Proteomes" id="UP000694036">
    <property type="component" value="Chromosome"/>
</dbReference>
<evidence type="ECO:0000256" key="1">
    <source>
        <dbReference type="ARBA" id="ARBA00006432"/>
    </source>
</evidence>
<accession>A0A8F5GZT4</accession>
<evidence type="ECO:0000259" key="6">
    <source>
        <dbReference type="Pfam" id="PF13193"/>
    </source>
</evidence>
<protein>
    <submittedName>
        <fullName evidence="7">Acetyl-CoA synthetase</fullName>
        <ecNumber evidence="7">6.2.1.1</ecNumber>
    </submittedName>
</protein>